<dbReference type="PANTHER" id="PTHR13789">
    <property type="entry name" value="MONOOXYGENASE"/>
    <property type="match status" value="1"/>
</dbReference>
<organism evidence="5 6">
    <name type="scientific">Antrihabitans spumae</name>
    <dbReference type="NCBI Taxonomy" id="3373370"/>
    <lineage>
        <taxon>Bacteria</taxon>
        <taxon>Bacillati</taxon>
        <taxon>Actinomycetota</taxon>
        <taxon>Actinomycetes</taxon>
        <taxon>Mycobacteriales</taxon>
        <taxon>Nocardiaceae</taxon>
        <taxon>Antrihabitans</taxon>
    </lineage>
</organism>
<dbReference type="PANTHER" id="PTHR13789:SF309">
    <property type="entry name" value="PUTATIVE (AFU_ORTHOLOGUE AFUA_6G14510)-RELATED"/>
    <property type="match status" value="1"/>
</dbReference>
<dbReference type="InterPro" id="IPR050493">
    <property type="entry name" value="FAD-dep_Monooxygenase_BioMet"/>
</dbReference>
<protein>
    <submittedName>
        <fullName evidence="5">FAD-dependent oxidoreductase</fullName>
    </submittedName>
</protein>
<dbReference type="InterPro" id="IPR036188">
    <property type="entry name" value="FAD/NAD-bd_sf"/>
</dbReference>
<name>A0ABW7K379_9NOCA</name>
<feature type="region of interest" description="Disordered" evidence="3">
    <location>
        <begin position="1"/>
        <end position="29"/>
    </location>
</feature>
<evidence type="ECO:0000313" key="6">
    <source>
        <dbReference type="Proteomes" id="UP001609219"/>
    </source>
</evidence>
<dbReference type="Pfam" id="PF01494">
    <property type="entry name" value="FAD_binding_3"/>
    <property type="match status" value="1"/>
</dbReference>
<accession>A0ABW7K379</accession>
<evidence type="ECO:0000256" key="1">
    <source>
        <dbReference type="ARBA" id="ARBA00023002"/>
    </source>
</evidence>
<evidence type="ECO:0000256" key="2">
    <source>
        <dbReference type="ARBA" id="ARBA00023033"/>
    </source>
</evidence>
<evidence type="ECO:0000256" key="3">
    <source>
        <dbReference type="SAM" id="MobiDB-lite"/>
    </source>
</evidence>
<dbReference type="EMBL" id="JBIMSN010000020">
    <property type="protein sequence ID" value="MFH5227865.1"/>
    <property type="molecule type" value="Genomic_DNA"/>
</dbReference>
<feature type="domain" description="FAD-binding" evidence="4">
    <location>
        <begin position="59"/>
        <end position="389"/>
    </location>
</feature>
<dbReference type="Proteomes" id="UP001609219">
    <property type="component" value="Unassembled WGS sequence"/>
</dbReference>
<dbReference type="Gene3D" id="3.50.50.60">
    <property type="entry name" value="FAD/NAD(P)-binding domain"/>
    <property type="match status" value="1"/>
</dbReference>
<dbReference type="RefSeq" id="WP_395127619.1">
    <property type="nucleotide sequence ID" value="NZ_JBIMSN010000020.1"/>
</dbReference>
<sequence>MHFKSPSISTFRSPTSSTCRNQPTPEPRNLQSSAAELAFRTCGPTDSDHHGHMRIDDTACVVGGGIGGLATALALHRKGWDVTVLERGAELRASGGGIGLTPNGLLGLDAIGIGDKVRACSVVQEHGGIRNPRGKWLAKTDLDFVESRFGVGIRALLRADLLSALHSALPAGSVRFQSSVIGVQGGGSAFPAVVTTSSGDSFESDIIVGADGIRSSVRSFVEPTHPGIRSCASRSWRFVVPRSGLDVVAGETWGTGARFSILPISDDMVHCSAILRSSDDSGSATTAAILAAAYGDWHDPIPSLIARSTAAEPYYTCIEELTRPLSKFYFRRMVVVGDAAHAMTPNVGSANLAIEDAIELAHVLGQPGAQRSAALVEYDRLRRRRTTALGRLSRRTGSVAECTSPVAVAIRDTAIRLGGRIPKPLTARSLDRVIGWRPPVCS</sequence>
<dbReference type="PRINTS" id="PR00420">
    <property type="entry name" value="RNGMNOXGNASE"/>
</dbReference>
<comment type="caution">
    <text evidence="5">The sequence shown here is derived from an EMBL/GenBank/DDBJ whole genome shotgun (WGS) entry which is preliminary data.</text>
</comment>
<evidence type="ECO:0000313" key="5">
    <source>
        <dbReference type="EMBL" id="MFH5227865.1"/>
    </source>
</evidence>
<keyword evidence="6" id="KW-1185">Reference proteome</keyword>
<reference evidence="5 6" key="1">
    <citation type="submission" date="2024-10" db="EMBL/GenBank/DDBJ databases">
        <authorList>
            <person name="Riesco R."/>
        </authorList>
    </citation>
    <scope>NUCLEOTIDE SEQUENCE [LARGE SCALE GENOMIC DNA]</scope>
    <source>
        <strain evidence="5 6">NCIMB 15450</strain>
    </source>
</reference>
<evidence type="ECO:0000259" key="4">
    <source>
        <dbReference type="Pfam" id="PF01494"/>
    </source>
</evidence>
<dbReference type="InterPro" id="IPR002938">
    <property type="entry name" value="FAD-bd"/>
</dbReference>
<proteinExistence type="predicted"/>
<keyword evidence="1" id="KW-0560">Oxidoreductase</keyword>
<gene>
    <name evidence="5" type="ORF">ACHIRB_04580</name>
</gene>
<keyword evidence="2" id="KW-0503">Monooxygenase</keyword>
<dbReference type="SUPFAM" id="SSF51905">
    <property type="entry name" value="FAD/NAD(P)-binding domain"/>
    <property type="match status" value="1"/>
</dbReference>